<evidence type="ECO:0000313" key="2">
    <source>
        <dbReference type="EMBL" id="MBT1073495.1"/>
    </source>
</evidence>
<organism evidence="2 3">
    <name type="scientific">Pelotalea chapellei</name>
    <dbReference type="NCBI Taxonomy" id="44671"/>
    <lineage>
        <taxon>Bacteria</taxon>
        <taxon>Pseudomonadati</taxon>
        <taxon>Thermodesulfobacteriota</taxon>
        <taxon>Desulfuromonadia</taxon>
        <taxon>Geobacterales</taxon>
        <taxon>Geobacteraceae</taxon>
        <taxon>Pelotalea</taxon>
    </lineage>
</organism>
<gene>
    <name evidence="2" type="ORF">KJB30_17055</name>
</gene>
<feature type="signal peptide" evidence="1">
    <location>
        <begin position="1"/>
        <end position="18"/>
    </location>
</feature>
<dbReference type="PROSITE" id="PS51257">
    <property type="entry name" value="PROKAR_LIPOPROTEIN"/>
    <property type="match status" value="1"/>
</dbReference>
<reference evidence="2 3" key="1">
    <citation type="submission" date="2021-05" db="EMBL/GenBank/DDBJ databases">
        <title>The draft genome of Geobacter chapellei DSM 13688.</title>
        <authorList>
            <person name="Xu Z."/>
            <person name="Masuda Y."/>
            <person name="Itoh H."/>
            <person name="Senoo K."/>
        </authorList>
    </citation>
    <scope>NUCLEOTIDE SEQUENCE [LARGE SCALE GENOMIC DNA]</scope>
    <source>
        <strain evidence="2 3">DSM 13688</strain>
    </source>
</reference>
<dbReference type="RefSeq" id="WP_214301581.1">
    <property type="nucleotide sequence ID" value="NZ_JAHDYS010000023.1"/>
</dbReference>
<sequence>MCSLKVLLVLVALLTLLAGCQQDEQQVPPKLEIGRSHAATRESVIVVPESVKGQWKAVRIAVTDKTTGKTSVHTVPVGGKISLPPSSMVIHVETFLPAFVKEGPKMTSTSNTLKNPAAKVVISEGATVIFNGWLFSLFPNAHAFMHPRYGFTLVDVIPAKR</sequence>
<accession>A0ABS5UCY3</accession>
<name>A0ABS5UCY3_9BACT</name>
<evidence type="ECO:0000256" key="1">
    <source>
        <dbReference type="SAM" id="SignalP"/>
    </source>
</evidence>
<proteinExistence type="predicted"/>
<dbReference type="Proteomes" id="UP000784128">
    <property type="component" value="Unassembled WGS sequence"/>
</dbReference>
<dbReference type="EMBL" id="JAHDYS010000023">
    <property type="protein sequence ID" value="MBT1073495.1"/>
    <property type="molecule type" value="Genomic_DNA"/>
</dbReference>
<evidence type="ECO:0000313" key="3">
    <source>
        <dbReference type="Proteomes" id="UP000784128"/>
    </source>
</evidence>
<comment type="caution">
    <text evidence="2">The sequence shown here is derived from an EMBL/GenBank/DDBJ whole genome shotgun (WGS) entry which is preliminary data.</text>
</comment>
<feature type="chain" id="PRO_5046229140" evidence="1">
    <location>
        <begin position="19"/>
        <end position="161"/>
    </location>
</feature>
<keyword evidence="3" id="KW-1185">Reference proteome</keyword>
<keyword evidence="1" id="KW-0732">Signal</keyword>
<protein>
    <submittedName>
        <fullName evidence="2">DUF2155 domain-containing protein</fullName>
    </submittedName>
</protein>